<protein>
    <recommendedName>
        <fullName evidence="5">Secreted protein</fullName>
    </recommendedName>
</protein>
<dbReference type="EMBL" id="LJGW01000360">
    <property type="protein sequence ID" value="OEV09575.1"/>
    <property type="molecule type" value="Genomic_DNA"/>
</dbReference>
<dbReference type="RefSeq" id="WP_070018526.1">
    <property type="nucleotide sequence ID" value="NZ_LJGW01000360.1"/>
</dbReference>
<feature type="chain" id="PRO_5009197008" description="Secreted protein" evidence="2">
    <location>
        <begin position="36"/>
        <end position="86"/>
    </location>
</feature>
<gene>
    <name evidence="3" type="ORF">AN218_21400</name>
</gene>
<keyword evidence="1" id="KW-0472">Membrane</keyword>
<accession>A0A1E7L079</accession>
<dbReference type="Proteomes" id="UP000176005">
    <property type="component" value="Unassembled WGS sequence"/>
</dbReference>
<evidence type="ECO:0008006" key="5">
    <source>
        <dbReference type="Google" id="ProtNLM"/>
    </source>
</evidence>
<keyword evidence="1" id="KW-0812">Transmembrane</keyword>
<organism evidence="3 4">
    <name type="scientific">Streptomyces nanshensis</name>
    <dbReference type="NCBI Taxonomy" id="518642"/>
    <lineage>
        <taxon>Bacteria</taxon>
        <taxon>Bacillati</taxon>
        <taxon>Actinomycetota</taxon>
        <taxon>Actinomycetes</taxon>
        <taxon>Kitasatosporales</taxon>
        <taxon>Streptomycetaceae</taxon>
        <taxon>Streptomyces</taxon>
    </lineage>
</organism>
<keyword evidence="2" id="KW-0732">Signal</keyword>
<evidence type="ECO:0000313" key="3">
    <source>
        <dbReference type="EMBL" id="OEV09575.1"/>
    </source>
</evidence>
<keyword evidence="1" id="KW-1133">Transmembrane helix</keyword>
<evidence type="ECO:0000256" key="1">
    <source>
        <dbReference type="SAM" id="Phobius"/>
    </source>
</evidence>
<proteinExistence type="predicted"/>
<evidence type="ECO:0000313" key="4">
    <source>
        <dbReference type="Proteomes" id="UP000176005"/>
    </source>
</evidence>
<dbReference type="PATRIC" id="fig|518642.10.peg.5280"/>
<comment type="caution">
    <text evidence="3">The sequence shown here is derived from an EMBL/GenBank/DDBJ whole genome shotgun (WGS) entry which is preliminary data.</text>
</comment>
<dbReference type="AlphaFoldDB" id="A0A1E7L079"/>
<feature type="transmembrane region" description="Helical" evidence="1">
    <location>
        <begin position="54"/>
        <end position="74"/>
    </location>
</feature>
<sequence length="86" mass="8468">MSDKDSKKANKNVLRAGTVTAVSALALAVSSPAFAAVSDDGDDPGPGLSLVETLGLFVALPIGIFLVIAALVTVGGKSGNGTKQQG</sequence>
<feature type="signal peptide" evidence="2">
    <location>
        <begin position="1"/>
        <end position="35"/>
    </location>
</feature>
<reference evidence="3 4" key="1">
    <citation type="journal article" date="2016" name="Front. Microbiol.">
        <title>Comparative Genomics Analysis of Streptomyces Species Reveals Their Adaptation to the Marine Environment and Their Diversity at the Genomic Level.</title>
        <authorList>
            <person name="Tian X."/>
            <person name="Zhang Z."/>
            <person name="Yang T."/>
            <person name="Chen M."/>
            <person name="Li J."/>
            <person name="Chen F."/>
            <person name="Yang J."/>
            <person name="Li W."/>
            <person name="Zhang B."/>
            <person name="Zhang Z."/>
            <person name="Wu J."/>
            <person name="Zhang C."/>
            <person name="Long L."/>
            <person name="Xiao J."/>
        </authorList>
    </citation>
    <scope>NUCLEOTIDE SEQUENCE [LARGE SCALE GENOMIC DNA]</scope>
    <source>
        <strain evidence="3 4">SCSIO 10429</strain>
    </source>
</reference>
<keyword evidence="4" id="KW-1185">Reference proteome</keyword>
<name>A0A1E7L079_9ACTN</name>
<evidence type="ECO:0000256" key="2">
    <source>
        <dbReference type="SAM" id="SignalP"/>
    </source>
</evidence>